<dbReference type="GO" id="GO:0004520">
    <property type="term" value="F:DNA endonuclease activity"/>
    <property type="evidence" value="ECO:0007669"/>
    <property type="project" value="TreeGrafter"/>
</dbReference>
<dbReference type="InterPro" id="IPR036397">
    <property type="entry name" value="RNaseH_sf"/>
</dbReference>
<dbReference type="GO" id="GO:0000403">
    <property type="term" value="F:Y-form DNA binding"/>
    <property type="evidence" value="ECO:0007669"/>
    <property type="project" value="TreeGrafter"/>
</dbReference>
<evidence type="ECO:0000256" key="1">
    <source>
        <dbReference type="SAM" id="MobiDB-lite"/>
    </source>
</evidence>
<reference evidence="4" key="1">
    <citation type="journal article" date="2015" name="J. Biotechnol.">
        <title>The structure of the Cyberlindnera jadinii genome and its relation to Candida utilis analyzed by the occurrence of single nucleotide polymorphisms.</title>
        <authorList>
            <person name="Rupp O."/>
            <person name="Brinkrolf K."/>
            <person name="Buerth C."/>
            <person name="Kunigo M."/>
            <person name="Schneider J."/>
            <person name="Jaenicke S."/>
            <person name="Goesmann A."/>
            <person name="Puehler A."/>
            <person name="Jaeger K.-E."/>
            <person name="Ernst J.F."/>
        </authorList>
    </citation>
    <scope>NUCLEOTIDE SEQUENCE [LARGE SCALE GENOMIC DNA]</scope>
    <source>
        <strain evidence="4">ATCC 18201 / CBS 1600 / BCRC 20928 / JCM 3617 / NBRC 0987 / NRRL Y-1542</strain>
    </source>
</reference>
<keyword evidence="3" id="KW-0378">Hydrolase</keyword>
<dbReference type="InterPro" id="IPR039197">
    <property type="entry name" value="Mrs1/Cce1"/>
</dbReference>
<evidence type="ECO:0000313" key="4">
    <source>
        <dbReference type="Proteomes" id="UP000038830"/>
    </source>
</evidence>
<dbReference type="PANTHER" id="PTHR28072:SF1">
    <property type="entry name" value="CRUCIFORM CUTTING ENDONUCLEASE 1, MITOCHONDRIAL-RELATED"/>
    <property type="match status" value="1"/>
</dbReference>
<dbReference type="AlphaFoldDB" id="A0A0H5C7V7"/>
<dbReference type="InterPro" id="IPR015242">
    <property type="entry name" value="Ydc2_cat"/>
</dbReference>
<proteinExistence type="predicted"/>
<dbReference type="GO" id="GO:0000402">
    <property type="term" value="F:crossed form four-way junction DNA binding"/>
    <property type="evidence" value="ECO:0007669"/>
    <property type="project" value="TreeGrafter"/>
</dbReference>
<evidence type="ECO:0000259" key="2">
    <source>
        <dbReference type="Pfam" id="PF09159"/>
    </source>
</evidence>
<dbReference type="Gene3D" id="3.30.420.10">
    <property type="entry name" value="Ribonuclease H-like superfamily/Ribonuclease H"/>
    <property type="match status" value="1"/>
</dbReference>
<feature type="region of interest" description="Disordered" evidence="1">
    <location>
        <begin position="320"/>
        <end position="358"/>
    </location>
</feature>
<dbReference type="CDD" id="cd16963">
    <property type="entry name" value="CCE1"/>
    <property type="match status" value="1"/>
</dbReference>
<sequence length="358" mass="40619">MDQLEKVTIAQLRKLCLLTGTRSGGVKSQIIANIRQDLTNKSSLTRRLPNDGDKYRIISVDMGLKNFALTKLALNKRLPFNTVPMITEWDKYDVQLWANVGTDDTFEPQKYVEPCYRLVNEILLPRGEPLPDALLIERQRSRSGGSPVVNEWVFRVNMLEAMVHSMVYSRICEERSKIEVISASPQRMGYYWKPLDDEVKGKVAKKFRVGYVEQLLADFVQSSDPKISVDPHFALQKFSGDYLSQVMNSSQSHSRGTFGAEKGDDLVDALLHALAWIQWQANKTVMKLEFISGVEDAMKKVDELYQSHTEQMGNAWMAQQNKAKKGKGKPTVATTKHSLKYDPNATKAVEQELDSIEK</sequence>
<dbReference type="Pfam" id="PF09159">
    <property type="entry name" value="Ydc2-catalyt"/>
    <property type="match status" value="1"/>
</dbReference>
<dbReference type="GO" id="GO:0070336">
    <property type="term" value="F:flap-structured DNA binding"/>
    <property type="evidence" value="ECO:0007669"/>
    <property type="project" value="TreeGrafter"/>
</dbReference>
<protein>
    <submittedName>
        <fullName evidence="3">Mitochondrial cruciform cutting endonuclease</fullName>
    </submittedName>
</protein>
<dbReference type="PANTHER" id="PTHR28072">
    <property type="entry name" value="CRUCIFORM CUTTING ENDONUCLEASE 1, MITOCHONDRIAL-RELATED"/>
    <property type="match status" value="1"/>
</dbReference>
<name>A0A0H5C7V7_CYBJN</name>
<keyword evidence="3" id="KW-0540">Nuclease</keyword>
<dbReference type="EMBL" id="CDQK01000006">
    <property type="protein sequence ID" value="CEP24385.1"/>
    <property type="molecule type" value="Genomic_DNA"/>
</dbReference>
<gene>
    <name evidence="3" type="ORF">BN1211_5195</name>
</gene>
<organism evidence="3 4">
    <name type="scientific">Cyberlindnera jadinii (strain ATCC 18201 / CBS 1600 / BCRC 20928 / JCM 3617 / NBRC 0987 / NRRL Y-1542)</name>
    <name type="common">Torula yeast</name>
    <name type="synonym">Candida utilis</name>
    <dbReference type="NCBI Taxonomy" id="983966"/>
    <lineage>
        <taxon>Eukaryota</taxon>
        <taxon>Fungi</taxon>
        <taxon>Dikarya</taxon>
        <taxon>Ascomycota</taxon>
        <taxon>Saccharomycotina</taxon>
        <taxon>Saccharomycetes</taxon>
        <taxon>Phaffomycetales</taxon>
        <taxon>Phaffomycetaceae</taxon>
        <taxon>Cyberlindnera</taxon>
    </lineage>
</organism>
<keyword evidence="3" id="KW-0255">Endonuclease</keyword>
<accession>A0A0H5C7V7</accession>
<dbReference type="InterPro" id="IPR012337">
    <property type="entry name" value="RNaseH-like_sf"/>
</dbReference>
<evidence type="ECO:0000313" key="3">
    <source>
        <dbReference type="EMBL" id="CEP24385.1"/>
    </source>
</evidence>
<dbReference type="SUPFAM" id="SSF53098">
    <property type="entry name" value="Ribonuclease H-like"/>
    <property type="match status" value="1"/>
</dbReference>
<feature type="domain" description="Mitochondrial resolvase Ydc2 catalytic" evidence="2">
    <location>
        <begin position="57"/>
        <end position="283"/>
    </location>
</feature>
<dbReference type="Proteomes" id="UP000038830">
    <property type="component" value="Unassembled WGS sequence"/>
</dbReference>
<dbReference type="GO" id="GO:0005739">
    <property type="term" value="C:mitochondrion"/>
    <property type="evidence" value="ECO:0007669"/>
    <property type="project" value="TreeGrafter"/>
</dbReference>